<feature type="transmembrane region" description="Helical" evidence="1">
    <location>
        <begin position="172"/>
        <end position="192"/>
    </location>
</feature>
<dbReference type="STRING" id="74969.FAD_1016"/>
<organism evidence="2 3">
    <name type="scientific">Ferroplasma acidiphilum</name>
    <dbReference type="NCBI Taxonomy" id="74969"/>
    <lineage>
        <taxon>Archaea</taxon>
        <taxon>Methanobacteriati</taxon>
        <taxon>Thermoplasmatota</taxon>
        <taxon>Thermoplasmata</taxon>
        <taxon>Thermoplasmatales</taxon>
        <taxon>Ferroplasmaceae</taxon>
        <taxon>Ferroplasma</taxon>
    </lineage>
</organism>
<accession>A0A1V0N474</accession>
<name>A0A1V0N474_9ARCH</name>
<evidence type="ECO:0000313" key="3">
    <source>
        <dbReference type="Proteomes" id="UP000192050"/>
    </source>
</evidence>
<protein>
    <submittedName>
        <fullName evidence="2">Putative transporter</fullName>
    </submittedName>
</protein>
<evidence type="ECO:0000256" key="1">
    <source>
        <dbReference type="SAM" id="Phobius"/>
    </source>
</evidence>
<dbReference type="Proteomes" id="UP000192050">
    <property type="component" value="Chromosome"/>
</dbReference>
<sequence>MVQSETHGITLDSRFNMRNSFIRGFSMLIVPPVLLVIILLAHNFYSLEYFHVVAGSMWTGMDLILGIFFSYVMRGLDNFEKTRISMRLTPTMLYFMPAISASTITAGIYTAMALHIPFSSPYIIAALVISAILFIEGIGIFLPNELRVYNEILHGAKNTEKIVRLTMLNLKLSLIQVIFQIAIILIMAHFAVGVDF</sequence>
<dbReference type="KEGG" id="fai:FAD_1016"/>
<dbReference type="GeneID" id="31676515"/>
<dbReference type="AlphaFoldDB" id="A0A1V0N474"/>
<feature type="transmembrane region" description="Helical" evidence="1">
    <location>
        <begin position="49"/>
        <end position="72"/>
    </location>
</feature>
<dbReference type="RefSeq" id="WP_081142346.1">
    <property type="nucleotide sequence ID" value="NZ_CP015363.1"/>
</dbReference>
<feature type="transmembrane region" description="Helical" evidence="1">
    <location>
        <begin position="21"/>
        <end position="43"/>
    </location>
</feature>
<feature type="transmembrane region" description="Helical" evidence="1">
    <location>
        <begin position="122"/>
        <end position="142"/>
    </location>
</feature>
<keyword evidence="1" id="KW-0472">Membrane</keyword>
<dbReference type="EMBL" id="CP015363">
    <property type="protein sequence ID" value="ARD84897.1"/>
    <property type="molecule type" value="Genomic_DNA"/>
</dbReference>
<proteinExistence type="predicted"/>
<dbReference type="OrthoDB" id="10480at2157"/>
<feature type="transmembrane region" description="Helical" evidence="1">
    <location>
        <begin position="93"/>
        <end position="116"/>
    </location>
</feature>
<keyword evidence="1" id="KW-1133">Transmembrane helix</keyword>
<reference evidence="2 3" key="1">
    <citation type="submission" date="2011-10" db="EMBL/GenBank/DDBJ databases">
        <title>Metabolic and evolutionary patterns in the extreme acidophile Ferroplasma acidiphilum.</title>
        <authorList>
            <person name="Golyshina O.V."/>
            <person name="Kozyavkin S.A."/>
            <person name="Tatusov R.L."/>
            <person name="Slesarev A.I."/>
            <person name="Golyshin P.N."/>
        </authorList>
    </citation>
    <scope>NUCLEOTIDE SEQUENCE [LARGE SCALE GENOMIC DNA]</scope>
    <source>
        <strain evidence="3">Y</strain>
    </source>
</reference>
<keyword evidence="1" id="KW-0812">Transmembrane</keyword>
<gene>
    <name evidence="2" type="ORF">FAD_1016</name>
</gene>
<keyword evidence="3" id="KW-1185">Reference proteome</keyword>
<evidence type="ECO:0000313" key="2">
    <source>
        <dbReference type="EMBL" id="ARD84897.1"/>
    </source>
</evidence>